<protein>
    <submittedName>
        <fullName evidence="1">Uncharacterized protein</fullName>
    </submittedName>
</protein>
<gene>
    <name evidence="1" type="ORF">FA95DRAFT_1611715</name>
</gene>
<keyword evidence="2" id="KW-1185">Reference proteome</keyword>
<evidence type="ECO:0000313" key="1">
    <source>
        <dbReference type="EMBL" id="KAI0040543.1"/>
    </source>
</evidence>
<organism evidence="1 2">
    <name type="scientific">Auriscalpium vulgare</name>
    <dbReference type="NCBI Taxonomy" id="40419"/>
    <lineage>
        <taxon>Eukaryota</taxon>
        <taxon>Fungi</taxon>
        <taxon>Dikarya</taxon>
        <taxon>Basidiomycota</taxon>
        <taxon>Agaricomycotina</taxon>
        <taxon>Agaricomycetes</taxon>
        <taxon>Russulales</taxon>
        <taxon>Auriscalpiaceae</taxon>
        <taxon>Auriscalpium</taxon>
    </lineage>
</organism>
<sequence>MPISSSVLDGGAEKDGGKIWQRTLVQRNVSHVARLPAEIVTGIFLTTRVLERAEKEDRWERDNPVADKLGWIQLTHVCRHWRQLALGFHSLWAEIDFARKEFWVAELFHRAGPSALLSIYVSRPPTPSQSRLVQDSLPRIKYLRIECWSAIQPYLSLVDSLKNSAPHLETFEFHDHNTELGNFLYPNGLFGNTTPQLRRFVADSVGAAPWTLPHLCNLTSLSIWLHQGHAGPEVQMEDILSALERMPALQELDLWEGPAGASPTSIWVRNHAAANGHIGITF</sequence>
<name>A0ACB8R954_9AGAM</name>
<accession>A0ACB8R954</accession>
<comment type="caution">
    <text evidence="1">The sequence shown here is derived from an EMBL/GenBank/DDBJ whole genome shotgun (WGS) entry which is preliminary data.</text>
</comment>
<reference evidence="1" key="1">
    <citation type="submission" date="2021-02" db="EMBL/GenBank/DDBJ databases">
        <authorList>
            <consortium name="DOE Joint Genome Institute"/>
            <person name="Ahrendt S."/>
            <person name="Looney B.P."/>
            <person name="Miyauchi S."/>
            <person name="Morin E."/>
            <person name="Drula E."/>
            <person name="Courty P.E."/>
            <person name="Chicoki N."/>
            <person name="Fauchery L."/>
            <person name="Kohler A."/>
            <person name="Kuo A."/>
            <person name="Labutti K."/>
            <person name="Pangilinan J."/>
            <person name="Lipzen A."/>
            <person name="Riley R."/>
            <person name="Andreopoulos W."/>
            <person name="He G."/>
            <person name="Johnson J."/>
            <person name="Barry K.W."/>
            <person name="Grigoriev I.V."/>
            <person name="Nagy L."/>
            <person name="Hibbett D."/>
            <person name="Henrissat B."/>
            <person name="Matheny P.B."/>
            <person name="Labbe J."/>
            <person name="Martin F."/>
        </authorList>
    </citation>
    <scope>NUCLEOTIDE SEQUENCE</scope>
    <source>
        <strain evidence="1">FP105234-sp</strain>
    </source>
</reference>
<dbReference type="Proteomes" id="UP000814033">
    <property type="component" value="Unassembled WGS sequence"/>
</dbReference>
<evidence type="ECO:0000313" key="2">
    <source>
        <dbReference type="Proteomes" id="UP000814033"/>
    </source>
</evidence>
<proteinExistence type="predicted"/>
<dbReference type="EMBL" id="MU276187">
    <property type="protein sequence ID" value="KAI0040543.1"/>
    <property type="molecule type" value="Genomic_DNA"/>
</dbReference>
<reference evidence="1" key="2">
    <citation type="journal article" date="2022" name="New Phytol.">
        <title>Evolutionary transition to the ectomycorrhizal habit in the genomes of a hyperdiverse lineage of mushroom-forming fungi.</title>
        <authorList>
            <person name="Looney B."/>
            <person name="Miyauchi S."/>
            <person name="Morin E."/>
            <person name="Drula E."/>
            <person name="Courty P.E."/>
            <person name="Kohler A."/>
            <person name="Kuo A."/>
            <person name="LaButti K."/>
            <person name="Pangilinan J."/>
            <person name="Lipzen A."/>
            <person name="Riley R."/>
            <person name="Andreopoulos W."/>
            <person name="He G."/>
            <person name="Johnson J."/>
            <person name="Nolan M."/>
            <person name="Tritt A."/>
            <person name="Barry K.W."/>
            <person name="Grigoriev I.V."/>
            <person name="Nagy L.G."/>
            <person name="Hibbett D."/>
            <person name="Henrissat B."/>
            <person name="Matheny P.B."/>
            <person name="Labbe J."/>
            <person name="Martin F.M."/>
        </authorList>
    </citation>
    <scope>NUCLEOTIDE SEQUENCE</scope>
    <source>
        <strain evidence="1">FP105234-sp</strain>
    </source>
</reference>